<dbReference type="SMART" id="SM00066">
    <property type="entry name" value="GAL4"/>
    <property type="match status" value="1"/>
</dbReference>
<dbReference type="InterPro" id="IPR001138">
    <property type="entry name" value="Zn2Cys6_DnaBD"/>
</dbReference>
<dbReference type="Gene3D" id="4.10.240.10">
    <property type="entry name" value="Zn(2)-C6 fungal-type DNA-binding domain"/>
    <property type="match status" value="1"/>
</dbReference>
<dbReference type="PANTHER" id="PTHR31001">
    <property type="entry name" value="UNCHARACTERIZED TRANSCRIPTIONAL REGULATORY PROTEIN"/>
    <property type="match status" value="1"/>
</dbReference>
<evidence type="ECO:0000256" key="2">
    <source>
        <dbReference type="ARBA" id="ARBA00022723"/>
    </source>
</evidence>
<dbReference type="GO" id="GO:0008270">
    <property type="term" value="F:zinc ion binding"/>
    <property type="evidence" value="ECO:0007669"/>
    <property type="project" value="InterPro"/>
</dbReference>
<accession>G4TGZ1</accession>
<dbReference type="CDD" id="cd00067">
    <property type="entry name" value="GAL4"/>
    <property type="match status" value="1"/>
</dbReference>
<organism evidence="6 7">
    <name type="scientific">Serendipita indica (strain DSM 11827)</name>
    <name type="common">Root endophyte fungus</name>
    <name type="synonym">Piriformospora indica</name>
    <dbReference type="NCBI Taxonomy" id="1109443"/>
    <lineage>
        <taxon>Eukaryota</taxon>
        <taxon>Fungi</taxon>
        <taxon>Dikarya</taxon>
        <taxon>Basidiomycota</taxon>
        <taxon>Agaricomycotina</taxon>
        <taxon>Agaricomycetes</taxon>
        <taxon>Sebacinales</taxon>
        <taxon>Serendipitaceae</taxon>
        <taxon>Serendipita</taxon>
    </lineage>
</organism>
<dbReference type="EMBL" id="CAFZ01000087">
    <property type="protein sequence ID" value="CCA70585.1"/>
    <property type="molecule type" value="Genomic_DNA"/>
</dbReference>
<proteinExistence type="predicted"/>
<dbReference type="CDD" id="cd12148">
    <property type="entry name" value="fungal_TF_MHR"/>
    <property type="match status" value="1"/>
</dbReference>
<evidence type="ECO:0000256" key="4">
    <source>
        <dbReference type="SAM" id="MobiDB-lite"/>
    </source>
</evidence>
<feature type="region of interest" description="Disordered" evidence="4">
    <location>
        <begin position="138"/>
        <end position="163"/>
    </location>
</feature>
<dbReference type="AlphaFoldDB" id="G4TGZ1"/>
<dbReference type="Pfam" id="PF04082">
    <property type="entry name" value="Fungal_trans"/>
    <property type="match status" value="1"/>
</dbReference>
<feature type="compositionally biased region" description="Polar residues" evidence="4">
    <location>
        <begin position="1065"/>
        <end position="1077"/>
    </location>
</feature>
<dbReference type="InterPro" id="IPR036864">
    <property type="entry name" value="Zn2-C6_fun-type_DNA-bd_sf"/>
</dbReference>
<dbReference type="GO" id="GO:0000981">
    <property type="term" value="F:DNA-binding transcription factor activity, RNA polymerase II-specific"/>
    <property type="evidence" value="ECO:0007669"/>
    <property type="project" value="InterPro"/>
</dbReference>
<keyword evidence="2" id="KW-0479">Metal-binding</keyword>
<dbReference type="GO" id="GO:0006351">
    <property type="term" value="P:DNA-templated transcription"/>
    <property type="evidence" value="ECO:0007669"/>
    <property type="project" value="InterPro"/>
</dbReference>
<dbReference type="GO" id="GO:0005634">
    <property type="term" value="C:nucleus"/>
    <property type="evidence" value="ECO:0007669"/>
    <property type="project" value="UniProtKB-SubCell"/>
</dbReference>
<sequence>MKSLQTRATGASCKECRRLKIKCDKQVPCGTCTKRGLQSLCPDGQLSGTKGSRYVLASAEESWHRIQALCVRVQDLEYALEKAHAAARLNFAQHQHSDFTSSSSSVASTSSYPLAASERHPLLEPELIKIGQDPRAVVVKSPESQHSGSMPPSTPDLSTSSPMPMTAVAKSIRPPDEVPIAQMGTMKISKPGSYRWLGIGDVAHDNEYPFPSRLLNDLPTLPPDLLQSPERHGVICATKHSADELKKLAFDHLPPPQEALHLIDKYFQFSWQWPIIIDRPTVLSTLYHPAYSVNAYAMSTYNLSALFSLLAMGSLYDPNIDSSCHEFKSRRQLARALFFYNWPRGPTAIDEMESLLLLFRTSWPFLDTSAAANYELLAWGIKLGGKLGLHRDPEPLKLSVEEAERRRRVFWGMWFHDSILSLNFGQPPTLAKGFVNCRPPQEASAESIDGDLHPQLTLILQDMLAHFMESGPSPPYAAVLRLDRKIREVDATRHMPAQDLLGRDILGNPIETKPHSVSPSSASAPPSAIPSTPATTAASMEGGDYKPKLKIPDTRPPWLREIANAFNRGLKCLMLLTLHKTYFSYAILRPEENAVEGKLALSVSATYEAATGLLECALVVSRHAPWLQVRYSPNWVHYQTACMVLYAFAIYTPGYPKVEEAMAAADKAVNDLFLAHGRDSAIATASLPSVLKCQTKAKESLAKWRVGRWSHPTSQQDVPEDELPTEALFNEKLIITNSLPPPSAPTPRILRHHNSGSISLSLSNSTGASNGNGNGTHNVGSTNHGGDGSRGSTPSDMVATSSSMYGEGSSGSSAFHGHQWMNTDIDSPLVVTPDLSSVTAATVAGMNPSPSTYGGMGSSYFPQQPSHGHLESAPQASVPVNDGYGHTQNHSMDWSNAAPVMKVESPPPQPELVYGNQYTSSSTASMPGAGLLQVPSPVEDYQAAIPPVRRIRGLSRARSFPSDHHHIASPNVYPPTAGMHSQLYQPMMLSPVHSVSSVTPSTMTPDHQGSFMHQQSYLSHSIPHSQHPQHPQTLPPLSSRPPAHEPYGQWINHSPSSPDDYGTRVHTSSSGHFSPTTDMHAHHQSSYLEPRRTSASIPLHALEQAWSSLNVQQR</sequence>
<dbReference type="GO" id="GO:0003677">
    <property type="term" value="F:DNA binding"/>
    <property type="evidence" value="ECO:0007669"/>
    <property type="project" value="InterPro"/>
</dbReference>
<dbReference type="PROSITE" id="PS00463">
    <property type="entry name" value="ZN2_CY6_FUNGAL_1"/>
    <property type="match status" value="1"/>
</dbReference>
<gene>
    <name evidence="6" type="ORF">PIIN_04522</name>
</gene>
<dbReference type="InParanoid" id="G4TGZ1"/>
<feature type="compositionally biased region" description="Polar residues" evidence="4">
    <location>
        <begin position="790"/>
        <end position="800"/>
    </location>
</feature>
<dbReference type="HOGENOM" id="CLU_281316_0_0_1"/>
<feature type="compositionally biased region" description="Low complexity" evidence="4">
    <location>
        <begin position="757"/>
        <end position="771"/>
    </location>
</feature>
<dbReference type="SUPFAM" id="SSF57701">
    <property type="entry name" value="Zn2/Cys6 DNA-binding domain"/>
    <property type="match status" value="1"/>
</dbReference>
<comment type="caution">
    <text evidence="6">The sequence shown here is derived from an EMBL/GenBank/DDBJ whole genome shotgun (WGS) entry which is preliminary data.</text>
</comment>
<feature type="region of interest" description="Disordered" evidence="4">
    <location>
        <begin position="1014"/>
        <end position="1092"/>
    </location>
</feature>
<dbReference type="InterPro" id="IPR050613">
    <property type="entry name" value="Sec_Metabolite_Reg"/>
</dbReference>
<dbReference type="PROSITE" id="PS50048">
    <property type="entry name" value="ZN2_CY6_FUNGAL_2"/>
    <property type="match status" value="1"/>
</dbReference>
<feature type="compositionally biased region" description="Low complexity" evidence="4">
    <location>
        <begin position="515"/>
        <end position="539"/>
    </location>
</feature>
<dbReference type="PANTHER" id="PTHR31001:SF88">
    <property type="entry name" value="TRANSCRIPTION FACTOR PDR3"/>
    <property type="match status" value="1"/>
</dbReference>
<protein>
    <recommendedName>
        <fullName evidence="5">Zn(2)-C6 fungal-type domain-containing protein</fullName>
    </recommendedName>
</protein>
<evidence type="ECO:0000256" key="1">
    <source>
        <dbReference type="ARBA" id="ARBA00004123"/>
    </source>
</evidence>
<keyword evidence="3" id="KW-0539">Nucleus</keyword>
<dbReference type="InterPro" id="IPR007219">
    <property type="entry name" value="XnlR_reg_dom"/>
</dbReference>
<feature type="domain" description="Zn(2)-C6 fungal-type" evidence="5">
    <location>
        <begin position="12"/>
        <end position="41"/>
    </location>
</feature>
<dbReference type="OrthoDB" id="3203232at2759"/>
<name>G4TGZ1_SERID</name>
<dbReference type="eggNOG" id="ENOG502RYE1">
    <property type="taxonomic scope" value="Eukaryota"/>
</dbReference>
<feature type="region of interest" description="Disordered" evidence="4">
    <location>
        <begin position="502"/>
        <end position="551"/>
    </location>
</feature>
<evidence type="ECO:0000313" key="7">
    <source>
        <dbReference type="Proteomes" id="UP000007148"/>
    </source>
</evidence>
<dbReference type="STRING" id="1109443.G4TGZ1"/>
<evidence type="ECO:0000313" key="6">
    <source>
        <dbReference type="EMBL" id="CCA70585.1"/>
    </source>
</evidence>
<dbReference type="Pfam" id="PF00172">
    <property type="entry name" value="Zn_clus"/>
    <property type="match status" value="1"/>
</dbReference>
<reference evidence="6 7" key="1">
    <citation type="journal article" date="2011" name="PLoS Pathog.">
        <title>Endophytic Life Strategies Decoded by Genome and Transcriptome Analyses of the Mutualistic Root Symbiont Piriformospora indica.</title>
        <authorList>
            <person name="Zuccaro A."/>
            <person name="Lahrmann U."/>
            <person name="Guldener U."/>
            <person name="Langen G."/>
            <person name="Pfiffi S."/>
            <person name="Biedenkopf D."/>
            <person name="Wong P."/>
            <person name="Samans B."/>
            <person name="Grimm C."/>
            <person name="Basiewicz M."/>
            <person name="Murat C."/>
            <person name="Martin F."/>
            <person name="Kogel K.H."/>
        </authorList>
    </citation>
    <scope>NUCLEOTIDE SEQUENCE [LARGE SCALE GENOMIC DNA]</scope>
    <source>
        <strain evidence="6 7">DSM 11827</strain>
    </source>
</reference>
<feature type="compositionally biased region" description="Low complexity" evidence="4">
    <location>
        <begin position="149"/>
        <end position="163"/>
    </location>
</feature>
<comment type="subcellular location">
    <subcellularLocation>
        <location evidence="1">Nucleus</location>
    </subcellularLocation>
</comment>
<dbReference type="Proteomes" id="UP000007148">
    <property type="component" value="Unassembled WGS sequence"/>
</dbReference>
<evidence type="ECO:0000256" key="3">
    <source>
        <dbReference type="ARBA" id="ARBA00023242"/>
    </source>
</evidence>
<feature type="region of interest" description="Disordered" evidence="4">
    <location>
        <begin position="757"/>
        <end position="810"/>
    </location>
</feature>
<feature type="compositionally biased region" description="Low complexity" evidence="4">
    <location>
        <begin position="1018"/>
        <end position="1037"/>
    </location>
</feature>
<keyword evidence="7" id="KW-1185">Reference proteome</keyword>
<evidence type="ECO:0000259" key="5">
    <source>
        <dbReference type="PROSITE" id="PS50048"/>
    </source>
</evidence>
<feature type="compositionally biased region" description="Low complexity" evidence="4">
    <location>
        <begin position="801"/>
        <end position="810"/>
    </location>
</feature>